<protein>
    <submittedName>
        <fullName evidence="5">Positive regulation of cilium movement</fullName>
    </submittedName>
</protein>
<dbReference type="PANTHER" id="PTHR12241">
    <property type="entry name" value="TUBULIN POLYGLUTAMYLASE"/>
    <property type="match status" value="1"/>
</dbReference>
<dbReference type="Gene3D" id="3.30.470.20">
    <property type="entry name" value="ATP-grasp fold, B domain"/>
    <property type="match status" value="1"/>
</dbReference>
<dbReference type="InterPro" id="IPR004344">
    <property type="entry name" value="TTL/TTLL_fam"/>
</dbReference>
<evidence type="ECO:0000256" key="2">
    <source>
        <dbReference type="ARBA" id="ARBA00022741"/>
    </source>
</evidence>
<sequence>MLMLECKEVDGSHVKYPAVKEAFKKAEINLVDGQSHYTSIIWWDGDIKNKDFENIGPSQRVNKIPGMDYICFKSTTIHAFNQMRRMFPNFYNFFPTSFLLPHQFTDLQRLHNHLQGRSKNPVTWIVKPRNGCCGNGIKLVQHIFELSHRTEPAVVQRYIPPYLINGYKFDFRFYILISTLAPYTAYIYKEGLARFCTHEYKPPTSATLDDKYSHLTNTSINKENQESKGQEFTKLASIVLDQIAVQSPKKGPGLWKKICDVAMFSLLAIWPSIVTSLTNFNSERRLWGRRPFNQSEKTLDLFSKYFHIMGIDILVSENLQPIVLELNDRPSMVVTYECEKDLKRDMIFDAFSHISCDGSPIDGVQTTKNQAKDGNGSSNPDNWIKILPCPSYDNLAPVVNEIISKSANVFRTYAANRERPHYEERYRSSPKTRTETFINADSPSDCQ</sequence>
<feature type="compositionally biased region" description="Polar residues" evidence="4">
    <location>
        <begin position="429"/>
        <end position="447"/>
    </location>
</feature>
<gene>
    <name evidence="5" type="ORF">M9Y10_015062</name>
</gene>
<dbReference type="PROSITE" id="PS51221">
    <property type="entry name" value="TTL"/>
    <property type="match status" value="1"/>
</dbReference>
<reference evidence="5 6" key="1">
    <citation type="submission" date="2024-04" db="EMBL/GenBank/DDBJ databases">
        <title>Tritrichomonas musculus Genome.</title>
        <authorList>
            <person name="Alves-Ferreira E."/>
            <person name="Grigg M."/>
            <person name="Lorenzi H."/>
            <person name="Galac M."/>
        </authorList>
    </citation>
    <scope>NUCLEOTIDE SEQUENCE [LARGE SCALE GENOMIC DNA]</scope>
    <source>
        <strain evidence="5 6">EAF2021</strain>
    </source>
</reference>
<evidence type="ECO:0000313" key="5">
    <source>
        <dbReference type="EMBL" id="KAK8897128.1"/>
    </source>
</evidence>
<name>A0ABR2L1A1_9EUKA</name>
<feature type="region of interest" description="Disordered" evidence="4">
    <location>
        <begin position="421"/>
        <end position="447"/>
    </location>
</feature>
<accession>A0ABR2L1A1</accession>
<evidence type="ECO:0000256" key="4">
    <source>
        <dbReference type="SAM" id="MobiDB-lite"/>
    </source>
</evidence>
<evidence type="ECO:0000313" key="6">
    <source>
        <dbReference type="Proteomes" id="UP001470230"/>
    </source>
</evidence>
<organism evidence="5 6">
    <name type="scientific">Tritrichomonas musculus</name>
    <dbReference type="NCBI Taxonomy" id="1915356"/>
    <lineage>
        <taxon>Eukaryota</taxon>
        <taxon>Metamonada</taxon>
        <taxon>Parabasalia</taxon>
        <taxon>Tritrichomonadida</taxon>
        <taxon>Tritrichomonadidae</taxon>
        <taxon>Tritrichomonas</taxon>
    </lineage>
</organism>
<keyword evidence="3" id="KW-0067">ATP-binding</keyword>
<evidence type="ECO:0000256" key="3">
    <source>
        <dbReference type="ARBA" id="ARBA00022840"/>
    </source>
</evidence>
<keyword evidence="2" id="KW-0547">Nucleotide-binding</keyword>
<dbReference type="SUPFAM" id="SSF56059">
    <property type="entry name" value="Glutathione synthetase ATP-binding domain-like"/>
    <property type="match status" value="1"/>
</dbReference>
<dbReference type="Pfam" id="PF03133">
    <property type="entry name" value="TTL"/>
    <property type="match status" value="1"/>
</dbReference>
<keyword evidence="1" id="KW-0436">Ligase</keyword>
<comment type="caution">
    <text evidence="5">The sequence shown here is derived from an EMBL/GenBank/DDBJ whole genome shotgun (WGS) entry which is preliminary data.</text>
</comment>
<keyword evidence="6" id="KW-1185">Reference proteome</keyword>
<dbReference type="Proteomes" id="UP001470230">
    <property type="component" value="Unassembled WGS sequence"/>
</dbReference>
<dbReference type="PANTHER" id="PTHR12241:SF154">
    <property type="entry name" value="TUBULIN POLYGLUTAMYLASE TTLL11"/>
    <property type="match status" value="1"/>
</dbReference>
<proteinExistence type="predicted"/>
<dbReference type="EMBL" id="JAPFFF010000002">
    <property type="protein sequence ID" value="KAK8897128.1"/>
    <property type="molecule type" value="Genomic_DNA"/>
</dbReference>
<evidence type="ECO:0000256" key="1">
    <source>
        <dbReference type="ARBA" id="ARBA00022598"/>
    </source>
</evidence>